<dbReference type="InterPro" id="IPR052157">
    <property type="entry name" value="BCAA_transport_permease"/>
</dbReference>
<feature type="transmembrane region" description="Helical" evidence="9">
    <location>
        <begin position="136"/>
        <end position="156"/>
    </location>
</feature>
<dbReference type="PANTHER" id="PTHR11795">
    <property type="entry name" value="BRANCHED-CHAIN AMINO ACID TRANSPORT SYSTEM PERMEASE PROTEIN LIVH"/>
    <property type="match status" value="1"/>
</dbReference>
<keyword evidence="4 9" id="KW-0812">Transmembrane</keyword>
<dbReference type="GO" id="GO:0005886">
    <property type="term" value="C:plasma membrane"/>
    <property type="evidence" value="ECO:0007669"/>
    <property type="project" value="UniProtKB-SubCell"/>
</dbReference>
<protein>
    <submittedName>
        <fullName evidence="10">High-affinity branched-chain amino acid transport system permease protein LivH</fullName>
    </submittedName>
</protein>
<feature type="transmembrane region" description="Helical" evidence="9">
    <location>
        <begin position="262"/>
        <end position="278"/>
    </location>
</feature>
<dbReference type="Proteomes" id="UP001162834">
    <property type="component" value="Chromosome"/>
</dbReference>
<comment type="subcellular location">
    <subcellularLocation>
        <location evidence="1">Cell membrane</location>
        <topology evidence="1">Multi-pass membrane protein</topology>
    </subcellularLocation>
</comment>
<evidence type="ECO:0000313" key="10">
    <source>
        <dbReference type="EMBL" id="UGS37254.1"/>
    </source>
</evidence>
<feature type="transmembrane region" description="Helical" evidence="9">
    <location>
        <begin position="55"/>
        <end position="74"/>
    </location>
</feature>
<feature type="transmembrane region" description="Helical" evidence="9">
    <location>
        <begin position="238"/>
        <end position="256"/>
    </location>
</feature>
<evidence type="ECO:0000313" key="11">
    <source>
        <dbReference type="Proteomes" id="UP001162834"/>
    </source>
</evidence>
<keyword evidence="2" id="KW-0813">Transport</keyword>
<evidence type="ECO:0000256" key="5">
    <source>
        <dbReference type="ARBA" id="ARBA00022970"/>
    </source>
</evidence>
<keyword evidence="3" id="KW-1003">Cell membrane</keyword>
<dbReference type="EMBL" id="CP087164">
    <property type="protein sequence ID" value="UGS37254.1"/>
    <property type="molecule type" value="Genomic_DNA"/>
</dbReference>
<name>A0A9E6XZC1_9ACTN</name>
<keyword evidence="6 9" id="KW-1133">Transmembrane helix</keyword>
<proteinExistence type="inferred from homology"/>
<keyword evidence="11" id="KW-1185">Reference proteome</keyword>
<feature type="transmembrane region" description="Helical" evidence="9">
    <location>
        <begin position="86"/>
        <end position="109"/>
    </location>
</feature>
<accession>A0A9E6XZC1</accession>
<evidence type="ECO:0000256" key="6">
    <source>
        <dbReference type="ARBA" id="ARBA00022989"/>
    </source>
</evidence>
<dbReference type="KEGG" id="sbae:DSM104329_03669"/>
<organism evidence="10 11">
    <name type="scientific">Capillimicrobium parvum</name>
    <dbReference type="NCBI Taxonomy" id="2884022"/>
    <lineage>
        <taxon>Bacteria</taxon>
        <taxon>Bacillati</taxon>
        <taxon>Actinomycetota</taxon>
        <taxon>Thermoleophilia</taxon>
        <taxon>Solirubrobacterales</taxon>
        <taxon>Capillimicrobiaceae</taxon>
        <taxon>Capillimicrobium</taxon>
    </lineage>
</organism>
<reference evidence="10" key="1">
    <citation type="journal article" date="2022" name="Int. J. Syst. Evol. Microbiol.">
        <title>Pseudomonas aegrilactucae sp. nov. and Pseudomonas morbosilactucae sp. nov., pathogens causing bacterial rot of lettuce in Japan.</title>
        <authorList>
            <person name="Sawada H."/>
            <person name="Fujikawa T."/>
            <person name="Satou M."/>
        </authorList>
    </citation>
    <scope>NUCLEOTIDE SEQUENCE</scope>
    <source>
        <strain evidence="10">0166_1</strain>
    </source>
</reference>
<evidence type="ECO:0000256" key="1">
    <source>
        <dbReference type="ARBA" id="ARBA00004651"/>
    </source>
</evidence>
<evidence type="ECO:0000256" key="4">
    <source>
        <dbReference type="ARBA" id="ARBA00022692"/>
    </source>
</evidence>
<dbReference type="CDD" id="cd06582">
    <property type="entry name" value="TM_PBP1_LivH_like"/>
    <property type="match status" value="1"/>
</dbReference>
<evidence type="ECO:0000256" key="3">
    <source>
        <dbReference type="ARBA" id="ARBA00022475"/>
    </source>
</evidence>
<feature type="transmembrane region" description="Helical" evidence="9">
    <location>
        <begin position="12"/>
        <end position="35"/>
    </location>
</feature>
<dbReference type="GO" id="GO:0006865">
    <property type="term" value="P:amino acid transport"/>
    <property type="evidence" value="ECO:0007669"/>
    <property type="project" value="UniProtKB-KW"/>
</dbReference>
<evidence type="ECO:0000256" key="8">
    <source>
        <dbReference type="ARBA" id="ARBA00037998"/>
    </source>
</evidence>
<dbReference type="GO" id="GO:0022857">
    <property type="term" value="F:transmembrane transporter activity"/>
    <property type="evidence" value="ECO:0007669"/>
    <property type="project" value="InterPro"/>
</dbReference>
<dbReference type="PANTHER" id="PTHR11795:SF445">
    <property type="entry name" value="AMINO ACID ABC TRANSPORTER PERMEASE PROTEIN"/>
    <property type="match status" value="1"/>
</dbReference>
<evidence type="ECO:0000256" key="7">
    <source>
        <dbReference type="ARBA" id="ARBA00023136"/>
    </source>
</evidence>
<feature type="transmembrane region" description="Helical" evidence="9">
    <location>
        <begin position="214"/>
        <end position="231"/>
    </location>
</feature>
<keyword evidence="5" id="KW-0029">Amino-acid transport</keyword>
<dbReference type="AlphaFoldDB" id="A0A9E6XZC1"/>
<keyword evidence="7 9" id="KW-0472">Membrane</keyword>
<evidence type="ECO:0000256" key="9">
    <source>
        <dbReference type="SAM" id="Phobius"/>
    </source>
</evidence>
<sequence>MSVLQSLIDGIAQGAVFALVAVGIALVFGVLRLVNFAYGELITIGGYTLALTSDWPIPLSLLACLAASVALAVLTERVAFRPLRNAAPATTLVATFAVAFSLEAVWRIAFGVDGRSADVLGGLNRTAISGALDVRWITIVELVLGVALLAALGLLLNRTNIGLQMRAAAADIRTARALGVRADRVITFAFVLAGLLAGVVAMLLTAAAPLVEPTFGLQITIFALVGVVVGGMDNLVSATLGGFALGLANSLLGDILPADERVFLPSFTFLLVIIVLVLRPAGLFRSRSAAGVERV</sequence>
<dbReference type="Pfam" id="PF02653">
    <property type="entry name" value="BPD_transp_2"/>
    <property type="match status" value="1"/>
</dbReference>
<gene>
    <name evidence="10" type="primary">livH_4</name>
    <name evidence="10" type="ORF">DSM104329_03669</name>
</gene>
<dbReference type="RefSeq" id="WP_259311311.1">
    <property type="nucleotide sequence ID" value="NZ_CP087164.1"/>
</dbReference>
<dbReference type="InterPro" id="IPR001851">
    <property type="entry name" value="ABC_transp_permease"/>
</dbReference>
<evidence type="ECO:0000256" key="2">
    <source>
        <dbReference type="ARBA" id="ARBA00022448"/>
    </source>
</evidence>
<comment type="similarity">
    <text evidence="8">Belongs to the binding-protein-dependent transport system permease family. LivHM subfamily.</text>
</comment>
<feature type="transmembrane region" description="Helical" evidence="9">
    <location>
        <begin position="185"/>
        <end position="208"/>
    </location>
</feature>